<sequence>MGVSDPPGDRQVGDLVKGSMGRPTGGTVSGVRMSSTPAVAASSEVVGVDGVRQPGGEVHAWLPGQNQTVCGLPLSRTRLRRFPHVPFDYASTDVLTEADPVGFICPRCLAAMQGRRRQEKSWVRHSPRP</sequence>
<dbReference type="Proteomes" id="UP000294114">
    <property type="component" value="Unassembled WGS sequence"/>
</dbReference>
<proteinExistence type="predicted"/>
<feature type="region of interest" description="Disordered" evidence="1">
    <location>
        <begin position="1"/>
        <end position="35"/>
    </location>
</feature>
<evidence type="ECO:0000256" key="1">
    <source>
        <dbReference type="SAM" id="MobiDB-lite"/>
    </source>
</evidence>
<reference evidence="2 3" key="1">
    <citation type="submission" date="2019-02" db="EMBL/GenBank/DDBJ databases">
        <title>Sequencing the genomes of 1000 actinobacteria strains.</title>
        <authorList>
            <person name="Klenk H.-P."/>
        </authorList>
    </citation>
    <scope>NUCLEOTIDE SEQUENCE [LARGE SCALE GENOMIC DNA]</scope>
    <source>
        <strain evidence="2 3">DSM 45612</strain>
    </source>
</reference>
<dbReference type="EMBL" id="SHLD01000001">
    <property type="protein sequence ID" value="RZU72698.1"/>
    <property type="molecule type" value="Genomic_DNA"/>
</dbReference>
<accession>A0A4Q8B5S8</accession>
<gene>
    <name evidence="2" type="ORF">EV384_1078</name>
</gene>
<protein>
    <submittedName>
        <fullName evidence="2">Uncharacterized protein</fullName>
    </submittedName>
</protein>
<name>A0A4Q8B5S8_9ACTN</name>
<keyword evidence="3" id="KW-1185">Reference proteome</keyword>
<evidence type="ECO:0000313" key="2">
    <source>
        <dbReference type="EMBL" id="RZU72698.1"/>
    </source>
</evidence>
<evidence type="ECO:0000313" key="3">
    <source>
        <dbReference type="Proteomes" id="UP000294114"/>
    </source>
</evidence>
<comment type="caution">
    <text evidence="2">The sequence shown here is derived from an EMBL/GenBank/DDBJ whole genome shotgun (WGS) entry which is preliminary data.</text>
</comment>
<dbReference type="AlphaFoldDB" id="A0A4Q8B5S8"/>
<organism evidence="2 3">
    <name type="scientific">Micromonospora kangleipakensis</name>
    <dbReference type="NCBI Taxonomy" id="1077942"/>
    <lineage>
        <taxon>Bacteria</taxon>
        <taxon>Bacillati</taxon>
        <taxon>Actinomycetota</taxon>
        <taxon>Actinomycetes</taxon>
        <taxon>Micromonosporales</taxon>
        <taxon>Micromonosporaceae</taxon>
        <taxon>Micromonospora</taxon>
    </lineage>
</organism>